<dbReference type="InterPro" id="IPR004408">
    <property type="entry name" value="Biotin_CoA_COase_ligase"/>
</dbReference>
<keyword evidence="4" id="KW-0067">ATP-binding</keyword>
<organism evidence="6 7">
    <name type="scientific">Virgibacillus kekensis</name>
    <dbReference type="NCBI Taxonomy" id="202261"/>
    <lineage>
        <taxon>Bacteria</taxon>
        <taxon>Bacillati</taxon>
        <taxon>Bacillota</taxon>
        <taxon>Bacilli</taxon>
        <taxon>Bacillales</taxon>
        <taxon>Bacillaceae</taxon>
        <taxon>Virgibacillus</taxon>
    </lineage>
</organism>
<dbReference type="Gene3D" id="3.30.930.10">
    <property type="entry name" value="Bira Bifunctional Protein, Domain 2"/>
    <property type="match status" value="1"/>
</dbReference>
<dbReference type="Pfam" id="PF08279">
    <property type="entry name" value="HTH_11"/>
    <property type="match status" value="1"/>
</dbReference>
<comment type="similarity">
    <text evidence="4">Belongs to the biotin--protein ligase family.</text>
</comment>
<dbReference type="InterPro" id="IPR030855">
    <property type="entry name" value="Bifunct_BirA"/>
</dbReference>
<comment type="catalytic activity">
    <reaction evidence="4">
        <text>biotin + L-lysyl-[protein] + ATP = N(6)-biotinyl-L-lysyl-[protein] + AMP + diphosphate + H(+)</text>
        <dbReference type="Rhea" id="RHEA:11756"/>
        <dbReference type="Rhea" id="RHEA-COMP:9752"/>
        <dbReference type="Rhea" id="RHEA-COMP:10505"/>
        <dbReference type="ChEBI" id="CHEBI:15378"/>
        <dbReference type="ChEBI" id="CHEBI:29969"/>
        <dbReference type="ChEBI" id="CHEBI:30616"/>
        <dbReference type="ChEBI" id="CHEBI:33019"/>
        <dbReference type="ChEBI" id="CHEBI:57586"/>
        <dbReference type="ChEBI" id="CHEBI:83144"/>
        <dbReference type="ChEBI" id="CHEBI:456215"/>
        <dbReference type="EC" id="6.3.4.15"/>
    </reaction>
</comment>
<dbReference type="SUPFAM" id="SSF55681">
    <property type="entry name" value="Class II aaRS and biotin synthetases"/>
    <property type="match status" value="1"/>
</dbReference>
<keyword evidence="4" id="KW-0805">Transcription regulation</keyword>
<evidence type="ECO:0000259" key="5">
    <source>
        <dbReference type="PROSITE" id="PS51733"/>
    </source>
</evidence>
<dbReference type="Gene3D" id="2.30.30.100">
    <property type="match status" value="1"/>
</dbReference>
<dbReference type="InterPro" id="IPR004143">
    <property type="entry name" value="BPL_LPL_catalytic"/>
</dbReference>
<gene>
    <name evidence="4" type="primary">birA</name>
    <name evidence="6" type="ORF">ACFO3D_03975</name>
</gene>
<comment type="function">
    <text evidence="4">Acts both as a biotin--[acetyl-CoA-carboxylase] ligase and a repressor.</text>
</comment>
<feature type="domain" description="BPL/LPL catalytic" evidence="5">
    <location>
        <begin position="70"/>
        <end position="261"/>
    </location>
</feature>
<evidence type="ECO:0000256" key="1">
    <source>
        <dbReference type="ARBA" id="ARBA00022598"/>
    </source>
</evidence>
<dbReference type="InterPro" id="IPR003142">
    <property type="entry name" value="BPL_C"/>
</dbReference>
<keyword evidence="3 4" id="KW-0092">Biotin</keyword>
<sequence length="343" mass="38933">MESTRNRLIELLEKNHQRYISGQSLSEILNISRSAIWKHMKELEKDGYEIEGVSKKGYRIVKSPDKVSENTIQWGLKTSWLGKTIIHKPTTPTTQEVAHQAAREGAPHGTVVIADEQTAGKGRMARPWQSTKNKGIWMSILLNPDILPVMAPQLTLLSATVLAESLSQLTSAEPKIKWPNDIFIQHRKTAGILTEMQAEQDQIQYVVIGIGLNVNQTEDDFQEALQSTATSLKIETGKNWSIKYIIQHILKNFECAYDSFLEEGFPAVKEKWESYGYRIGEQIRIRTRHKEWEATFLGIAEDGALLSRTENDGVRKIYSAEIEWFTKGETNNAGKTRFAEDES</sequence>
<keyword evidence="7" id="KW-1185">Reference proteome</keyword>
<dbReference type="RefSeq" id="WP_390293311.1">
    <property type="nucleotide sequence ID" value="NZ_JBHSFU010000003.1"/>
</dbReference>
<dbReference type="CDD" id="cd00090">
    <property type="entry name" value="HTH_ARSR"/>
    <property type="match status" value="1"/>
</dbReference>
<dbReference type="Pfam" id="PF03099">
    <property type="entry name" value="BPL_LplA_LipB"/>
    <property type="match status" value="1"/>
</dbReference>
<comment type="caution">
    <text evidence="6">The sequence shown here is derived from an EMBL/GenBank/DDBJ whole genome shotgun (WGS) entry which is preliminary data.</text>
</comment>
<dbReference type="InterPro" id="IPR013196">
    <property type="entry name" value="HTH_11"/>
</dbReference>
<accession>A0ABV9DGE8</accession>
<dbReference type="EMBL" id="JBHSFU010000003">
    <property type="protein sequence ID" value="MFC4557364.1"/>
    <property type="molecule type" value="Genomic_DNA"/>
</dbReference>
<dbReference type="PANTHER" id="PTHR12835">
    <property type="entry name" value="BIOTIN PROTEIN LIGASE"/>
    <property type="match status" value="1"/>
</dbReference>
<dbReference type="HAMAP" id="MF_00978">
    <property type="entry name" value="Bifunct_BirA"/>
    <property type="match status" value="1"/>
</dbReference>
<dbReference type="InterPro" id="IPR036390">
    <property type="entry name" value="WH_DNA-bd_sf"/>
</dbReference>
<keyword evidence="2 4" id="KW-0238">DNA-binding</keyword>
<dbReference type="PROSITE" id="PS51733">
    <property type="entry name" value="BPL_LPL_CATALYTIC"/>
    <property type="match status" value="1"/>
</dbReference>
<keyword evidence="4" id="KW-0678">Repressor</keyword>
<reference evidence="7" key="1">
    <citation type="journal article" date="2019" name="Int. J. Syst. Evol. Microbiol.">
        <title>The Global Catalogue of Microorganisms (GCM) 10K type strain sequencing project: providing services to taxonomists for standard genome sequencing and annotation.</title>
        <authorList>
            <consortium name="The Broad Institute Genomics Platform"/>
            <consortium name="The Broad Institute Genome Sequencing Center for Infectious Disease"/>
            <person name="Wu L."/>
            <person name="Ma J."/>
        </authorList>
    </citation>
    <scope>NUCLEOTIDE SEQUENCE [LARGE SCALE GENOMIC DNA]</scope>
    <source>
        <strain evidence="7">CGMCC 4.7426</strain>
    </source>
</reference>
<protein>
    <recommendedName>
        <fullName evidence="4">Bifunctional ligase/repressor BirA</fullName>
    </recommendedName>
    <alternativeName>
        <fullName evidence="4">Biotin--[acetyl-CoA-carboxylase] ligase</fullName>
        <ecNumber evidence="4">6.3.4.15</ecNumber>
    </alternativeName>
    <alternativeName>
        <fullName evidence="4">Biotin--protein ligase</fullName>
    </alternativeName>
    <alternativeName>
        <fullName evidence="4">Biotin-[acetyl-CoA carboxylase] synthetase</fullName>
    </alternativeName>
</protein>
<dbReference type="Gene3D" id="1.10.10.10">
    <property type="entry name" value="Winged helix-like DNA-binding domain superfamily/Winged helix DNA-binding domain"/>
    <property type="match status" value="1"/>
</dbReference>
<dbReference type="InterPro" id="IPR045864">
    <property type="entry name" value="aa-tRNA-synth_II/BPL/LPL"/>
</dbReference>
<keyword evidence="1 4" id="KW-0436">Ligase</keyword>
<evidence type="ECO:0000256" key="4">
    <source>
        <dbReference type="HAMAP-Rule" id="MF_00978"/>
    </source>
</evidence>
<dbReference type="InterPro" id="IPR011991">
    <property type="entry name" value="ArsR-like_HTH"/>
</dbReference>
<keyword evidence="4" id="KW-0804">Transcription</keyword>
<dbReference type="PANTHER" id="PTHR12835:SF5">
    <property type="entry name" value="BIOTIN--PROTEIN LIGASE"/>
    <property type="match status" value="1"/>
</dbReference>
<evidence type="ECO:0000313" key="6">
    <source>
        <dbReference type="EMBL" id="MFC4557364.1"/>
    </source>
</evidence>
<dbReference type="Pfam" id="PF02237">
    <property type="entry name" value="BPL_C"/>
    <property type="match status" value="1"/>
</dbReference>
<keyword evidence="4" id="KW-0547">Nucleotide-binding</keyword>
<dbReference type="GO" id="GO:0004077">
    <property type="term" value="F:biotin--[biotin carboxyl-carrier protein] ligase activity"/>
    <property type="evidence" value="ECO:0007669"/>
    <property type="project" value="UniProtKB-EC"/>
</dbReference>
<dbReference type="InterPro" id="IPR036388">
    <property type="entry name" value="WH-like_DNA-bd_sf"/>
</dbReference>
<dbReference type="NCBIfam" id="TIGR00121">
    <property type="entry name" value="birA_ligase"/>
    <property type="match status" value="1"/>
</dbReference>
<name>A0ABV9DGE8_9BACI</name>
<feature type="DNA-binding region" description="H-T-H motif" evidence="4">
    <location>
        <begin position="22"/>
        <end position="41"/>
    </location>
</feature>
<dbReference type="Proteomes" id="UP001595989">
    <property type="component" value="Unassembled WGS sequence"/>
</dbReference>
<feature type="binding site" evidence="4">
    <location>
        <position position="117"/>
    </location>
    <ligand>
        <name>biotin</name>
        <dbReference type="ChEBI" id="CHEBI:57586"/>
    </ligand>
</feature>
<dbReference type="SUPFAM" id="SSF46785">
    <property type="entry name" value="Winged helix' DNA-binding domain"/>
    <property type="match status" value="1"/>
</dbReference>
<evidence type="ECO:0000256" key="3">
    <source>
        <dbReference type="ARBA" id="ARBA00023267"/>
    </source>
</evidence>
<dbReference type="EC" id="6.3.4.15" evidence="4"/>
<proteinExistence type="inferred from homology"/>
<evidence type="ECO:0000313" key="7">
    <source>
        <dbReference type="Proteomes" id="UP001595989"/>
    </source>
</evidence>
<evidence type="ECO:0000256" key="2">
    <source>
        <dbReference type="ARBA" id="ARBA00023125"/>
    </source>
</evidence>
<dbReference type="CDD" id="cd16442">
    <property type="entry name" value="BPL"/>
    <property type="match status" value="1"/>
</dbReference>
<feature type="binding site" evidence="4">
    <location>
        <position position="188"/>
    </location>
    <ligand>
        <name>biotin</name>
        <dbReference type="ChEBI" id="CHEBI:57586"/>
    </ligand>
</feature>
<comment type="caution">
    <text evidence="4">Lacks conserved residue(s) required for the propagation of feature annotation.</text>
</comment>